<protein>
    <submittedName>
        <fullName evidence="11">Cation acetate symporter</fullName>
    </submittedName>
</protein>
<comment type="subcellular location">
    <subcellularLocation>
        <location evidence="1">Cell membrane</location>
        <topology evidence="1">Multi-pass membrane protein</topology>
    </subcellularLocation>
</comment>
<keyword evidence="5 10" id="KW-0812">Transmembrane</keyword>
<organism evidence="11 12">
    <name type="scientific">Acidiferrimicrobium australe</name>
    <dbReference type="NCBI Taxonomy" id="2664430"/>
    <lineage>
        <taxon>Bacteria</taxon>
        <taxon>Bacillati</taxon>
        <taxon>Actinomycetota</taxon>
        <taxon>Acidimicrobiia</taxon>
        <taxon>Acidimicrobiales</taxon>
        <taxon>Acidimicrobiaceae</taxon>
        <taxon>Acidiferrimicrobium</taxon>
    </lineage>
</organism>
<feature type="transmembrane region" description="Helical" evidence="10">
    <location>
        <begin position="342"/>
        <end position="362"/>
    </location>
</feature>
<evidence type="ECO:0000256" key="4">
    <source>
        <dbReference type="ARBA" id="ARBA00022475"/>
    </source>
</evidence>
<evidence type="ECO:0000256" key="10">
    <source>
        <dbReference type="SAM" id="Phobius"/>
    </source>
</evidence>
<evidence type="ECO:0000256" key="6">
    <source>
        <dbReference type="ARBA" id="ARBA00022847"/>
    </source>
</evidence>
<evidence type="ECO:0000313" key="12">
    <source>
        <dbReference type="Proteomes" id="UP000437736"/>
    </source>
</evidence>
<feature type="transmembrane region" description="Helical" evidence="10">
    <location>
        <begin position="183"/>
        <end position="201"/>
    </location>
</feature>
<feature type="non-terminal residue" evidence="11">
    <location>
        <position position="487"/>
    </location>
</feature>
<keyword evidence="3" id="KW-0813">Transport</keyword>
<dbReference type="Pfam" id="PF00474">
    <property type="entry name" value="SSF"/>
    <property type="match status" value="2"/>
</dbReference>
<feature type="transmembrane region" description="Helical" evidence="10">
    <location>
        <begin position="45"/>
        <end position="68"/>
    </location>
</feature>
<feature type="transmembrane region" description="Helical" evidence="10">
    <location>
        <begin position="395"/>
        <end position="418"/>
    </location>
</feature>
<evidence type="ECO:0000256" key="1">
    <source>
        <dbReference type="ARBA" id="ARBA00004651"/>
    </source>
</evidence>
<dbReference type="PROSITE" id="PS50283">
    <property type="entry name" value="NA_SOLUT_SYMP_3"/>
    <property type="match status" value="1"/>
</dbReference>
<feature type="transmembrane region" description="Helical" evidence="10">
    <location>
        <begin position="150"/>
        <end position="171"/>
    </location>
</feature>
<dbReference type="PANTHER" id="PTHR48086:SF6">
    <property type="entry name" value="CATION_ACETATE SYMPORTER ACTP"/>
    <property type="match status" value="1"/>
</dbReference>
<evidence type="ECO:0000256" key="3">
    <source>
        <dbReference type="ARBA" id="ARBA00022448"/>
    </source>
</evidence>
<feature type="transmembrane region" description="Helical" evidence="10">
    <location>
        <begin position="6"/>
        <end position="25"/>
    </location>
</feature>
<dbReference type="Proteomes" id="UP000437736">
    <property type="component" value="Unassembled WGS sequence"/>
</dbReference>
<accession>A0ABW9QNY4</accession>
<comment type="caution">
    <text evidence="11">The sequence shown here is derived from an EMBL/GenBank/DDBJ whole genome shotgun (WGS) entry which is preliminary data.</text>
</comment>
<dbReference type="PANTHER" id="PTHR48086">
    <property type="entry name" value="SODIUM/PROLINE SYMPORTER-RELATED"/>
    <property type="match status" value="1"/>
</dbReference>
<evidence type="ECO:0000256" key="2">
    <source>
        <dbReference type="ARBA" id="ARBA00006434"/>
    </source>
</evidence>
<feature type="transmembrane region" description="Helical" evidence="10">
    <location>
        <begin position="74"/>
        <end position="96"/>
    </location>
</feature>
<keyword evidence="8 10" id="KW-0472">Membrane</keyword>
<sequence length="487" mass="49919">MIDPLAVAAIVTVGVATVFVGARGLRIARTSADFLVATRAVPPLLNASAISGEYLSAASFLGIASLALSEGLGALWYAVGYLAGYLVLLAVIAAPLRRFGAYTIPDFAEGRLDSPRLRSVATGLVLLICGFYALPQLTGAGITLEDALGLPYWVGVVVLGGIVTVAIASGGMKSITLAQALQYWIKVVALLVPAVVLLAVLRHPALGSLRPDGAARFTRPTVVHVPGREVLVFARSTRVAVTGVLDGVRRHGAVLVTAGRHAVGAGTRIAFPAGPVPHLASRPALDGAAWTSPLVRIDGRSIHPLAATYGVITATFLGAIGLPHILVRFYTNRDGSSARRTTSLVLLLLSVFYLLPGIFAFLGRLEAPGLYVSGRTNGVVLVLPRLAAGGLGGEVLGALTAAGAFAAFLSTTSGLLIAMSGALSHDVLHRGPAAFRWSALGIGAAATACGLAAGGYAISVLVGWAFAIAASSFGPLLVLGIWWRGLT</sequence>
<evidence type="ECO:0000313" key="11">
    <source>
        <dbReference type="EMBL" id="MST31351.1"/>
    </source>
</evidence>
<feature type="transmembrane region" description="Helical" evidence="10">
    <location>
        <begin position="117"/>
        <end position="138"/>
    </location>
</feature>
<evidence type="ECO:0000256" key="5">
    <source>
        <dbReference type="ARBA" id="ARBA00022692"/>
    </source>
</evidence>
<feature type="transmembrane region" description="Helical" evidence="10">
    <location>
        <begin position="306"/>
        <end position="330"/>
    </location>
</feature>
<keyword evidence="12" id="KW-1185">Reference proteome</keyword>
<feature type="transmembrane region" description="Helical" evidence="10">
    <location>
        <begin position="439"/>
        <end position="458"/>
    </location>
</feature>
<dbReference type="InterPro" id="IPR038377">
    <property type="entry name" value="Na/Glc_symporter_sf"/>
</dbReference>
<feature type="transmembrane region" description="Helical" evidence="10">
    <location>
        <begin position="464"/>
        <end position="483"/>
    </location>
</feature>
<dbReference type="InterPro" id="IPR001734">
    <property type="entry name" value="Na/solute_symporter"/>
</dbReference>
<keyword evidence="6" id="KW-0769">Symport</keyword>
<reference evidence="11 12" key="1">
    <citation type="submission" date="2019-11" db="EMBL/GenBank/DDBJ databases">
        <title>Acidiferrimicrobium australis gen. nov., sp. nov., an acidophilic and obligately heterotrophic, member of the Actinobacteria that catalyses dissimilatory oxido- reduction of iron isolated from metal-rich acidic water in Chile.</title>
        <authorList>
            <person name="Gonzalez D."/>
            <person name="Huber K."/>
            <person name="Hedrich S."/>
            <person name="Rojas-Villalobos C."/>
            <person name="Quatrini R."/>
            <person name="Dinamarca M.A."/>
            <person name="Schwarz A."/>
            <person name="Canales C."/>
            <person name="Nancucheo I."/>
        </authorList>
    </citation>
    <scope>NUCLEOTIDE SEQUENCE [LARGE SCALE GENOMIC DNA]</scope>
    <source>
        <strain evidence="11 12">USS-CCA1</strain>
    </source>
</reference>
<keyword evidence="4" id="KW-1003">Cell membrane</keyword>
<evidence type="ECO:0000256" key="9">
    <source>
        <dbReference type="RuleBase" id="RU362091"/>
    </source>
</evidence>
<evidence type="ECO:0000256" key="8">
    <source>
        <dbReference type="ARBA" id="ARBA00023136"/>
    </source>
</evidence>
<evidence type="ECO:0000256" key="7">
    <source>
        <dbReference type="ARBA" id="ARBA00022989"/>
    </source>
</evidence>
<keyword evidence="7 10" id="KW-1133">Transmembrane helix</keyword>
<dbReference type="EMBL" id="WJHE01000043">
    <property type="protein sequence ID" value="MST31351.1"/>
    <property type="molecule type" value="Genomic_DNA"/>
</dbReference>
<name>A0ABW9QNY4_9ACTN</name>
<gene>
    <name evidence="11" type="ORF">GHK86_01215</name>
</gene>
<proteinExistence type="inferred from homology"/>
<comment type="similarity">
    <text evidence="2 9">Belongs to the sodium:solute symporter (SSF) (TC 2.A.21) family.</text>
</comment>
<dbReference type="Gene3D" id="1.20.1730.10">
    <property type="entry name" value="Sodium/glucose cotransporter"/>
    <property type="match status" value="1"/>
</dbReference>
<dbReference type="InterPro" id="IPR050277">
    <property type="entry name" value="Sodium:Solute_Symporter"/>
</dbReference>